<dbReference type="Proteomes" id="UP000500826">
    <property type="component" value="Chromosome"/>
</dbReference>
<gene>
    <name evidence="1" type="ORF">HK414_18535</name>
</gene>
<evidence type="ECO:0000313" key="1">
    <source>
        <dbReference type="EMBL" id="QJW84865.1"/>
    </source>
</evidence>
<accession>A0ABX6P4A5</accession>
<evidence type="ECO:0000313" key="2">
    <source>
        <dbReference type="Proteomes" id="UP000500826"/>
    </source>
</evidence>
<reference evidence="1 2" key="1">
    <citation type="submission" date="2020-05" db="EMBL/GenBank/DDBJ databases">
        <title>Ramlibacter rhizophilus sp. nov., isolated from rhizosphere soil of national flower Mugunghwa from South Korea.</title>
        <authorList>
            <person name="Zheng-Fei Y."/>
            <person name="Huan T."/>
        </authorList>
    </citation>
    <scope>NUCLEOTIDE SEQUENCE [LARGE SCALE GENOMIC DNA]</scope>
    <source>
        <strain evidence="1 2">H242</strain>
    </source>
</reference>
<dbReference type="EMBL" id="CP053418">
    <property type="protein sequence ID" value="QJW84865.1"/>
    <property type="molecule type" value="Genomic_DNA"/>
</dbReference>
<sequence length="58" mass="6067">MSVRARLGLGFGTVVALLAAVAVTSIVQLSGFNHDVEALATVRLVQLVTVGRPPTHWA</sequence>
<proteinExistence type="predicted"/>
<keyword evidence="2" id="KW-1185">Reference proteome</keyword>
<organism evidence="1 2">
    <name type="scientific">Ramlibacter terrae</name>
    <dbReference type="NCBI Taxonomy" id="2732511"/>
    <lineage>
        <taxon>Bacteria</taxon>
        <taxon>Pseudomonadati</taxon>
        <taxon>Pseudomonadota</taxon>
        <taxon>Betaproteobacteria</taxon>
        <taxon>Burkholderiales</taxon>
        <taxon>Comamonadaceae</taxon>
        <taxon>Ramlibacter</taxon>
    </lineage>
</organism>
<protein>
    <submittedName>
        <fullName evidence="1">Uncharacterized protein</fullName>
    </submittedName>
</protein>
<name>A0ABX6P4A5_9BURK</name>
<reference evidence="1 2" key="2">
    <citation type="submission" date="2020-05" db="EMBL/GenBank/DDBJ databases">
        <authorList>
            <person name="Khan S.A."/>
            <person name="Jeon C.O."/>
            <person name="Chun B.H."/>
        </authorList>
    </citation>
    <scope>NUCLEOTIDE SEQUENCE [LARGE SCALE GENOMIC DNA]</scope>
    <source>
        <strain evidence="1 2">H242</strain>
    </source>
</reference>